<gene>
    <name evidence="2" type="ORF">AVEN_178029_1</name>
</gene>
<feature type="compositionally biased region" description="Polar residues" evidence="1">
    <location>
        <begin position="201"/>
        <end position="226"/>
    </location>
</feature>
<proteinExistence type="predicted"/>
<keyword evidence="3" id="KW-1185">Reference proteome</keyword>
<evidence type="ECO:0000313" key="2">
    <source>
        <dbReference type="EMBL" id="GBM72349.1"/>
    </source>
</evidence>
<evidence type="ECO:0000313" key="3">
    <source>
        <dbReference type="Proteomes" id="UP000499080"/>
    </source>
</evidence>
<evidence type="ECO:0000256" key="1">
    <source>
        <dbReference type="SAM" id="MobiDB-lite"/>
    </source>
</evidence>
<reference evidence="2 3" key="1">
    <citation type="journal article" date="2019" name="Sci. Rep.">
        <title>Orb-weaving spider Araneus ventricosus genome elucidates the spidroin gene catalogue.</title>
        <authorList>
            <person name="Kono N."/>
            <person name="Nakamura H."/>
            <person name="Ohtoshi R."/>
            <person name="Moran D.A.P."/>
            <person name="Shinohara A."/>
            <person name="Yoshida Y."/>
            <person name="Fujiwara M."/>
            <person name="Mori M."/>
            <person name="Tomita M."/>
            <person name="Arakawa K."/>
        </authorList>
    </citation>
    <scope>NUCLEOTIDE SEQUENCE [LARGE SCALE GENOMIC DNA]</scope>
</reference>
<sequence>MQSAVIAAFAHTCSSAKNPMHKQCPEGSDSWCKYQRAISVGKNFKDSNAGLPKSIMNIIKRTYMKLCDQKLLEKCLHGKTQNANESFSNVLWTILPKNTFVELQTLRLGSSIAVLLFNDGFSGIIGTLNELARLQLDCSENIDEEAVEQWINEDSKLECCEVLSDDDIVSRATCGSEETRNFEECPESDEENLLCESQLDNTTNGETSTSLPAEDTYQNEPANTFSIYGGPPRKKRKRTETDEILAAATSALKSLGSTQGQSSLYSSIGQVVTFTLETLNGQQQQK</sequence>
<name>A0A4Y2I559_ARAVE</name>
<protein>
    <submittedName>
        <fullName evidence="2">Uncharacterized protein</fullName>
    </submittedName>
</protein>
<accession>A0A4Y2I559</accession>
<dbReference type="EMBL" id="BGPR01002373">
    <property type="protein sequence ID" value="GBM72349.1"/>
    <property type="molecule type" value="Genomic_DNA"/>
</dbReference>
<organism evidence="2 3">
    <name type="scientific">Araneus ventricosus</name>
    <name type="common">Orbweaver spider</name>
    <name type="synonym">Epeira ventricosa</name>
    <dbReference type="NCBI Taxonomy" id="182803"/>
    <lineage>
        <taxon>Eukaryota</taxon>
        <taxon>Metazoa</taxon>
        <taxon>Ecdysozoa</taxon>
        <taxon>Arthropoda</taxon>
        <taxon>Chelicerata</taxon>
        <taxon>Arachnida</taxon>
        <taxon>Araneae</taxon>
        <taxon>Araneomorphae</taxon>
        <taxon>Entelegynae</taxon>
        <taxon>Araneoidea</taxon>
        <taxon>Araneidae</taxon>
        <taxon>Araneus</taxon>
    </lineage>
</organism>
<dbReference type="OrthoDB" id="6426807at2759"/>
<dbReference type="AlphaFoldDB" id="A0A4Y2I559"/>
<feature type="non-terminal residue" evidence="2">
    <location>
        <position position="286"/>
    </location>
</feature>
<dbReference type="Proteomes" id="UP000499080">
    <property type="component" value="Unassembled WGS sequence"/>
</dbReference>
<comment type="caution">
    <text evidence="2">The sequence shown here is derived from an EMBL/GenBank/DDBJ whole genome shotgun (WGS) entry which is preliminary data.</text>
</comment>
<feature type="region of interest" description="Disordered" evidence="1">
    <location>
        <begin position="201"/>
        <end position="239"/>
    </location>
</feature>